<keyword evidence="2" id="KW-1185">Reference proteome</keyword>
<sequence length="82" mass="8225">MPAPITHVAFGPHLASAPEGVRAKVVLGPKGSLKLGTIPALTESSAFSSLAVEAAAPLHLPEGERTASVTLWTTGEDGVPSA</sequence>
<reference evidence="1 2" key="2">
    <citation type="submission" date="2009-11" db="EMBL/GenBank/DDBJ databases">
        <title>The Genome Sequence of Allomyces macrogynus strain ATCC 38327.</title>
        <authorList>
            <consortium name="The Broad Institute Genome Sequencing Platform"/>
            <person name="Russ C."/>
            <person name="Cuomo C."/>
            <person name="Shea T."/>
            <person name="Young S.K."/>
            <person name="Zeng Q."/>
            <person name="Koehrsen M."/>
            <person name="Haas B."/>
            <person name="Borodovsky M."/>
            <person name="Guigo R."/>
            <person name="Alvarado L."/>
            <person name="Berlin A."/>
            <person name="Borenstein D."/>
            <person name="Chen Z."/>
            <person name="Engels R."/>
            <person name="Freedman E."/>
            <person name="Gellesch M."/>
            <person name="Goldberg J."/>
            <person name="Griggs A."/>
            <person name="Gujja S."/>
            <person name="Heiman D."/>
            <person name="Hepburn T."/>
            <person name="Howarth C."/>
            <person name="Jen D."/>
            <person name="Larson L."/>
            <person name="Lewis B."/>
            <person name="Mehta T."/>
            <person name="Park D."/>
            <person name="Pearson M."/>
            <person name="Roberts A."/>
            <person name="Saif S."/>
            <person name="Shenoy N."/>
            <person name="Sisk P."/>
            <person name="Stolte C."/>
            <person name="Sykes S."/>
            <person name="Walk T."/>
            <person name="White J."/>
            <person name="Yandava C."/>
            <person name="Burger G."/>
            <person name="Gray M.W."/>
            <person name="Holland P.W.H."/>
            <person name="King N."/>
            <person name="Lang F.B.F."/>
            <person name="Roger A.J."/>
            <person name="Ruiz-Trillo I."/>
            <person name="Lander E."/>
            <person name="Nusbaum C."/>
        </authorList>
    </citation>
    <scope>NUCLEOTIDE SEQUENCE [LARGE SCALE GENOMIC DNA]</scope>
    <source>
        <strain evidence="1 2">ATCC 38327</strain>
    </source>
</reference>
<dbReference type="AlphaFoldDB" id="A0A0L0SGI3"/>
<reference evidence="1 2" key="1">
    <citation type="submission" date="2009-11" db="EMBL/GenBank/DDBJ databases">
        <title>Annotation of Allomyces macrogynus ATCC 38327.</title>
        <authorList>
            <consortium name="The Broad Institute Genome Sequencing Platform"/>
            <person name="Russ C."/>
            <person name="Cuomo C."/>
            <person name="Burger G."/>
            <person name="Gray M.W."/>
            <person name="Holland P.W.H."/>
            <person name="King N."/>
            <person name="Lang F.B.F."/>
            <person name="Roger A.J."/>
            <person name="Ruiz-Trillo I."/>
            <person name="Young S.K."/>
            <person name="Zeng Q."/>
            <person name="Gargeya S."/>
            <person name="Fitzgerald M."/>
            <person name="Haas B."/>
            <person name="Abouelleil A."/>
            <person name="Alvarado L."/>
            <person name="Arachchi H.M."/>
            <person name="Berlin A."/>
            <person name="Chapman S.B."/>
            <person name="Gearin G."/>
            <person name="Goldberg J."/>
            <person name="Griggs A."/>
            <person name="Gujja S."/>
            <person name="Hansen M."/>
            <person name="Heiman D."/>
            <person name="Howarth C."/>
            <person name="Larimer J."/>
            <person name="Lui A."/>
            <person name="MacDonald P.J.P."/>
            <person name="McCowen C."/>
            <person name="Montmayeur A."/>
            <person name="Murphy C."/>
            <person name="Neiman D."/>
            <person name="Pearson M."/>
            <person name="Priest M."/>
            <person name="Roberts A."/>
            <person name="Saif S."/>
            <person name="Shea T."/>
            <person name="Sisk P."/>
            <person name="Stolte C."/>
            <person name="Sykes S."/>
            <person name="Wortman J."/>
            <person name="Nusbaum C."/>
            <person name="Birren B."/>
        </authorList>
    </citation>
    <scope>NUCLEOTIDE SEQUENCE [LARGE SCALE GENOMIC DNA]</scope>
    <source>
        <strain evidence="1 2">ATCC 38327</strain>
    </source>
</reference>
<organism evidence="1 2">
    <name type="scientific">Allomyces macrogynus (strain ATCC 38327)</name>
    <name type="common">Allomyces javanicus var. macrogynus</name>
    <dbReference type="NCBI Taxonomy" id="578462"/>
    <lineage>
        <taxon>Eukaryota</taxon>
        <taxon>Fungi</taxon>
        <taxon>Fungi incertae sedis</taxon>
        <taxon>Blastocladiomycota</taxon>
        <taxon>Blastocladiomycetes</taxon>
        <taxon>Blastocladiales</taxon>
        <taxon>Blastocladiaceae</taxon>
        <taxon>Allomyces</taxon>
    </lineage>
</organism>
<evidence type="ECO:0000313" key="2">
    <source>
        <dbReference type="Proteomes" id="UP000054350"/>
    </source>
</evidence>
<name>A0A0L0SGI3_ALLM3</name>
<accession>A0A0L0SGI3</accession>
<dbReference type="Proteomes" id="UP000054350">
    <property type="component" value="Unassembled WGS sequence"/>
</dbReference>
<dbReference type="VEuPathDB" id="FungiDB:AMAG_18634"/>
<proteinExistence type="predicted"/>
<protein>
    <submittedName>
        <fullName evidence="1">Uncharacterized protein</fullName>
    </submittedName>
</protein>
<dbReference type="EMBL" id="GG745338">
    <property type="protein sequence ID" value="KNE61460.1"/>
    <property type="molecule type" value="Genomic_DNA"/>
</dbReference>
<evidence type="ECO:0000313" key="1">
    <source>
        <dbReference type="EMBL" id="KNE61460.1"/>
    </source>
</evidence>
<gene>
    <name evidence="1" type="ORF">AMAG_18634</name>
</gene>